<evidence type="ECO:0000313" key="1">
    <source>
        <dbReference type="EMBL" id="SJL15122.1"/>
    </source>
</evidence>
<sequence length="145" mass="16338">MLSGYVIPTRPVAPTWNFEPEVITEIFNVRGWRGSPSSYLKAILAIGRRTAPVGVLFFGVQCVSLEKYPVSMSNGTALERCADDFAFAEHIYVPFGLLRICLYWQEVSEQTPVLDVYSGTLCRPRIAMSDRRAQTGVDYQCDIMF</sequence>
<dbReference type="Proteomes" id="UP000219338">
    <property type="component" value="Unassembled WGS sequence"/>
</dbReference>
<organism evidence="1 2">
    <name type="scientific">Armillaria ostoyae</name>
    <name type="common">Armillaria root rot fungus</name>
    <dbReference type="NCBI Taxonomy" id="47428"/>
    <lineage>
        <taxon>Eukaryota</taxon>
        <taxon>Fungi</taxon>
        <taxon>Dikarya</taxon>
        <taxon>Basidiomycota</taxon>
        <taxon>Agaricomycotina</taxon>
        <taxon>Agaricomycetes</taxon>
        <taxon>Agaricomycetidae</taxon>
        <taxon>Agaricales</taxon>
        <taxon>Marasmiineae</taxon>
        <taxon>Physalacriaceae</taxon>
        <taxon>Armillaria</taxon>
    </lineage>
</organism>
<gene>
    <name evidence="1" type="ORF">ARMOST_18606</name>
</gene>
<dbReference type="AlphaFoldDB" id="A0A284S285"/>
<reference evidence="2" key="1">
    <citation type="journal article" date="2017" name="Nat. Ecol. Evol.">
        <title>Genome expansion and lineage-specific genetic innovations in the forest pathogenic fungi Armillaria.</title>
        <authorList>
            <person name="Sipos G."/>
            <person name="Prasanna A.N."/>
            <person name="Walter M.C."/>
            <person name="O'Connor E."/>
            <person name="Balint B."/>
            <person name="Krizsan K."/>
            <person name="Kiss B."/>
            <person name="Hess J."/>
            <person name="Varga T."/>
            <person name="Slot J."/>
            <person name="Riley R."/>
            <person name="Boka B."/>
            <person name="Rigling D."/>
            <person name="Barry K."/>
            <person name="Lee J."/>
            <person name="Mihaltcheva S."/>
            <person name="LaButti K."/>
            <person name="Lipzen A."/>
            <person name="Waldron R."/>
            <person name="Moloney N.M."/>
            <person name="Sperisen C."/>
            <person name="Kredics L."/>
            <person name="Vagvoelgyi C."/>
            <person name="Patrignani A."/>
            <person name="Fitzpatrick D."/>
            <person name="Nagy I."/>
            <person name="Doyle S."/>
            <person name="Anderson J.B."/>
            <person name="Grigoriev I.V."/>
            <person name="Gueldener U."/>
            <person name="Muensterkoetter M."/>
            <person name="Nagy L.G."/>
        </authorList>
    </citation>
    <scope>NUCLEOTIDE SEQUENCE [LARGE SCALE GENOMIC DNA]</scope>
    <source>
        <strain evidence="2">C18/9</strain>
    </source>
</reference>
<keyword evidence="2" id="KW-1185">Reference proteome</keyword>
<accession>A0A284S285</accession>
<proteinExistence type="predicted"/>
<protein>
    <submittedName>
        <fullName evidence="1">Uncharacterized protein</fullName>
    </submittedName>
</protein>
<name>A0A284S285_ARMOS</name>
<evidence type="ECO:0000313" key="2">
    <source>
        <dbReference type="Proteomes" id="UP000219338"/>
    </source>
</evidence>
<dbReference type="EMBL" id="FUEG01000027">
    <property type="protein sequence ID" value="SJL15122.1"/>
    <property type="molecule type" value="Genomic_DNA"/>
</dbReference>